<sequence length="32" mass="3465">MPRCFRSTPRAEGDRSGVDLTSALSSLCVHTN</sequence>
<keyword evidence="2" id="KW-1185">Reference proteome</keyword>
<reference evidence="1 2" key="1">
    <citation type="journal article" date="2010" name="Nature">
        <title>The Ectocarpus genome and the independent evolution of multicellularity in brown algae.</title>
        <authorList>
            <person name="Cock J.M."/>
            <person name="Sterck L."/>
            <person name="Rouze P."/>
            <person name="Scornet D."/>
            <person name="Allen A.E."/>
            <person name="Amoutzias G."/>
            <person name="Anthouard V."/>
            <person name="Artiguenave F."/>
            <person name="Aury J.M."/>
            <person name="Badger J.H."/>
            <person name="Beszteri B."/>
            <person name="Billiau K."/>
            <person name="Bonnet E."/>
            <person name="Bothwell J.H."/>
            <person name="Bowler C."/>
            <person name="Boyen C."/>
            <person name="Brownlee C."/>
            <person name="Carrano C.J."/>
            <person name="Charrier B."/>
            <person name="Cho G.Y."/>
            <person name="Coelho S.M."/>
            <person name="Collen J."/>
            <person name="Corre E."/>
            <person name="Da Silva C."/>
            <person name="Delage L."/>
            <person name="Delaroque N."/>
            <person name="Dittami S.M."/>
            <person name="Doulbeau S."/>
            <person name="Elias M."/>
            <person name="Farnham G."/>
            <person name="Gachon C.M."/>
            <person name="Gschloessl B."/>
            <person name="Heesch S."/>
            <person name="Jabbari K."/>
            <person name="Jubin C."/>
            <person name="Kawai H."/>
            <person name="Kimura K."/>
            <person name="Kloareg B."/>
            <person name="Kupper F.C."/>
            <person name="Lang D."/>
            <person name="Le Bail A."/>
            <person name="Leblanc C."/>
            <person name="Lerouge P."/>
            <person name="Lohr M."/>
            <person name="Lopez P.J."/>
            <person name="Martens C."/>
            <person name="Maumus F."/>
            <person name="Michel G."/>
            <person name="Miranda-Saavedra D."/>
            <person name="Morales J."/>
            <person name="Moreau H."/>
            <person name="Motomura T."/>
            <person name="Nagasato C."/>
            <person name="Napoli C.A."/>
            <person name="Nelson D.R."/>
            <person name="Nyvall-Collen P."/>
            <person name="Peters A.F."/>
            <person name="Pommier C."/>
            <person name="Potin P."/>
            <person name="Poulain J."/>
            <person name="Quesneville H."/>
            <person name="Read B."/>
            <person name="Rensing S.A."/>
            <person name="Ritter A."/>
            <person name="Rousvoal S."/>
            <person name="Samanta M."/>
            <person name="Samson G."/>
            <person name="Schroeder D.C."/>
            <person name="Segurens B."/>
            <person name="Strittmatter M."/>
            <person name="Tonon T."/>
            <person name="Tregear J.W."/>
            <person name="Valentin K."/>
            <person name="von Dassow P."/>
            <person name="Yamagishi T."/>
            <person name="Van de Peer Y."/>
            <person name="Wincker P."/>
        </authorList>
    </citation>
    <scope>NUCLEOTIDE SEQUENCE [LARGE SCALE GENOMIC DNA]</scope>
    <source>
        <strain evidence="2">Ec32 / CCAP1310/4</strain>
    </source>
</reference>
<dbReference type="AlphaFoldDB" id="D8LSD8"/>
<evidence type="ECO:0000313" key="2">
    <source>
        <dbReference type="Proteomes" id="UP000002630"/>
    </source>
</evidence>
<dbReference type="Proteomes" id="UP000002630">
    <property type="component" value="Linkage Group LG11"/>
</dbReference>
<accession>D8LSD8</accession>
<name>D8LSD8_ECTSI</name>
<gene>
    <name evidence="1" type="ORF">Esi_0072_0039</name>
</gene>
<organism evidence="1 2">
    <name type="scientific">Ectocarpus siliculosus</name>
    <name type="common">Brown alga</name>
    <name type="synonym">Conferva siliculosa</name>
    <dbReference type="NCBI Taxonomy" id="2880"/>
    <lineage>
        <taxon>Eukaryota</taxon>
        <taxon>Sar</taxon>
        <taxon>Stramenopiles</taxon>
        <taxon>Ochrophyta</taxon>
        <taxon>PX clade</taxon>
        <taxon>Phaeophyceae</taxon>
        <taxon>Ectocarpales</taxon>
        <taxon>Ectocarpaceae</taxon>
        <taxon>Ectocarpus</taxon>
    </lineage>
</organism>
<proteinExistence type="predicted"/>
<evidence type="ECO:0000313" key="1">
    <source>
        <dbReference type="EMBL" id="CBN75195.1"/>
    </source>
</evidence>
<dbReference type="InParanoid" id="D8LSD8"/>
<dbReference type="EMBL" id="FN649736">
    <property type="protein sequence ID" value="CBN75195.1"/>
    <property type="molecule type" value="Genomic_DNA"/>
</dbReference>
<protein>
    <submittedName>
        <fullName evidence="1">Uncharacterized protein</fullName>
    </submittedName>
</protein>
<dbReference type="EMBL" id="FN648949">
    <property type="protein sequence ID" value="CBN75195.1"/>
    <property type="molecule type" value="Genomic_DNA"/>
</dbReference>